<feature type="coiled-coil region" evidence="1">
    <location>
        <begin position="1072"/>
        <end position="1132"/>
    </location>
</feature>
<dbReference type="InParanoid" id="A0A409WX77"/>
<dbReference type="Proteomes" id="UP000283269">
    <property type="component" value="Unassembled WGS sequence"/>
</dbReference>
<reference evidence="3 4" key="1">
    <citation type="journal article" date="2018" name="Evol. Lett.">
        <title>Horizontal gene cluster transfer increased hallucinogenic mushroom diversity.</title>
        <authorList>
            <person name="Reynolds H.T."/>
            <person name="Vijayakumar V."/>
            <person name="Gluck-Thaler E."/>
            <person name="Korotkin H.B."/>
            <person name="Matheny P.B."/>
            <person name="Slot J.C."/>
        </authorList>
    </citation>
    <scope>NUCLEOTIDE SEQUENCE [LARGE SCALE GENOMIC DNA]</scope>
    <source>
        <strain evidence="3 4">2631</strain>
    </source>
</reference>
<sequence length="1149" mass="129976">MGADVVLDGFLQQEYKQWEKTHAKMKDSPPPDGHDYLKHANNLLVLLEGVSELHPIAKAVVVSFKAAVMFEQDRRENDARVTAVFLAQTDVMRVLLDVDDLASRRRHRSDADVLRTSATLGEILLAIQKEIKSCGNSIDTYYKESRFVKFWKAQDWKNRMLGHIDRFNKFRLELQQTLSVQVASGVEDIVFKMDAVLSRLYTPKYDWEKNLDVKTRGPGFSDLSWMDNSDTLQNLIWETQDPSLSIIPPAGAPADDISIQMASEMQLSKVKKDIQQSLDALCERNMDMFELRLNFHAQQMEQAIVNSAHLVIQSLSGPSDRLVNEDLRQLWKEMDWIFCVENKFFVSALFEFYLDRFSSHRTLHKFHHTEDDNELEVIRETRDRSTVLADQLFASVAVPKFSFLSRLGALNHPDSWTLEYIALHGHHITQAIDNDSSGFIRISEANAFTHQIPKGWSLPQWCAYSAAGWAYEARIYRRRIGKIMAILTDMQPKVLASNRSYLIIFSLINFYATYHAFTREPTGQNIPPPTPELRELVKQKVLEQDTVYRGHLRTLRWTIDDESTLHLLYGEMAPEKYILQFGTLMLEQFLAVVELCRTCTIDAKEWLRLSSAFRVMREISVKRVSELQARFENDHNESGNIATYYGGIWSFVRQRLDTGKLGEGMTPYTAQELADYLADLPILDDYAIPTEPSPYLQYQTWDEYTKTLGDEADVPPVIPKTWSPVDDTALPHLCARAYIADFPMTGLPESEHSAIHHKFDHHVMLSTLWLMPEQEQRIALEIELVLERLRQEISALQRSQHTELPSVAEKVDEVQKPEQEASETLEHETEENPTGASESPGGQGPEVYDGRDCTHQAEDEAEKANLPQDTEETSAEIEPVSPGEDQLGISQETNTHSEEENLTQVEEETNGVGFATATDQAGSPPSTDTSQESDPLEAAKPLQEEPEGQITQDKDDKPQVVSETADAPTSAGSVDSPVRKKFTCGRCSVPIPLGSDFFRCSTYTLDYFVCAKCAFERYETDDDATHQWWHSLFVLRKDLLASALSDLPSTEVAVSNKAEDAVVLEVTNTLNVDTITDRMSQLEEKLLLLDNAIHSSNSALETKLVEAMNSSNSSLEAKVERLEAKMDIMMTTLIGLLGGLAQNGKISSD</sequence>
<dbReference type="EMBL" id="NHYD01003050">
    <property type="protein sequence ID" value="PPQ83097.1"/>
    <property type="molecule type" value="Genomic_DNA"/>
</dbReference>
<evidence type="ECO:0000313" key="3">
    <source>
        <dbReference type="EMBL" id="PPQ83097.1"/>
    </source>
</evidence>
<feature type="compositionally biased region" description="Basic and acidic residues" evidence="2">
    <location>
        <begin position="809"/>
        <end position="827"/>
    </location>
</feature>
<dbReference type="STRING" id="93625.A0A409WX77"/>
<proteinExistence type="predicted"/>
<evidence type="ECO:0000313" key="4">
    <source>
        <dbReference type="Proteomes" id="UP000283269"/>
    </source>
</evidence>
<dbReference type="AlphaFoldDB" id="A0A409WX77"/>
<name>A0A409WX77_PSICY</name>
<protein>
    <recommendedName>
        <fullName evidence="5">ZZ-type domain-containing protein</fullName>
    </recommendedName>
</protein>
<keyword evidence="4" id="KW-1185">Reference proteome</keyword>
<organism evidence="3 4">
    <name type="scientific">Psilocybe cyanescens</name>
    <dbReference type="NCBI Taxonomy" id="93625"/>
    <lineage>
        <taxon>Eukaryota</taxon>
        <taxon>Fungi</taxon>
        <taxon>Dikarya</taxon>
        <taxon>Basidiomycota</taxon>
        <taxon>Agaricomycotina</taxon>
        <taxon>Agaricomycetes</taxon>
        <taxon>Agaricomycetidae</taxon>
        <taxon>Agaricales</taxon>
        <taxon>Agaricineae</taxon>
        <taxon>Strophariaceae</taxon>
        <taxon>Psilocybe</taxon>
    </lineage>
</organism>
<evidence type="ECO:0000256" key="2">
    <source>
        <dbReference type="SAM" id="MobiDB-lite"/>
    </source>
</evidence>
<comment type="caution">
    <text evidence="3">The sequence shown here is derived from an EMBL/GenBank/DDBJ whole genome shotgun (WGS) entry which is preliminary data.</text>
</comment>
<gene>
    <name evidence="3" type="ORF">CVT25_003801</name>
</gene>
<evidence type="ECO:0000256" key="1">
    <source>
        <dbReference type="SAM" id="Coils"/>
    </source>
</evidence>
<keyword evidence="1" id="KW-0175">Coiled coil</keyword>
<evidence type="ECO:0008006" key="5">
    <source>
        <dbReference type="Google" id="ProtNLM"/>
    </source>
</evidence>
<accession>A0A409WX77</accession>
<feature type="region of interest" description="Disordered" evidence="2">
    <location>
        <begin position="800"/>
        <end position="976"/>
    </location>
</feature>
<dbReference type="OrthoDB" id="3222020at2759"/>
<feature type="compositionally biased region" description="Polar residues" evidence="2">
    <location>
        <begin position="917"/>
        <end position="933"/>
    </location>
</feature>
<feature type="compositionally biased region" description="Basic and acidic residues" evidence="2">
    <location>
        <begin position="848"/>
        <end position="858"/>
    </location>
</feature>